<keyword evidence="2 6" id="KW-0812">Transmembrane</keyword>
<keyword evidence="4 6" id="KW-0472">Membrane</keyword>
<keyword evidence="3 6" id="KW-1133">Transmembrane helix</keyword>
<evidence type="ECO:0000256" key="6">
    <source>
        <dbReference type="SAM" id="Phobius"/>
    </source>
</evidence>
<dbReference type="InterPro" id="IPR027359">
    <property type="entry name" value="Volt_channel_dom_sf"/>
</dbReference>
<keyword evidence="9" id="KW-1185">Reference proteome</keyword>
<evidence type="ECO:0000313" key="9">
    <source>
        <dbReference type="Proteomes" id="UP001470230"/>
    </source>
</evidence>
<dbReference type="InterPro" id="IPR005821">
    <property type="entry name" value="Ion_trans_dom"/>
</dbReference>
<dbReference type="SUPFAM" id="SSF81324">
    <property type="entry name" value="Voltage-gated potassium channels"/>
    <property type="match status" value="1"/>
</dbReference>
<name>A0ABR2K2I0_9EUKA</name>
<evidence type="ECO:0000259" key="7">
    <source>
        <dbReference type="Pfam" id="PF00520"/>
    </source>
</evidence>
<feature type="region of interest" description="Disordered" evidence="5">
    <location>
        <begin position="15"/>
        <end position="43"/>
    </location>
</feature>
<comment type="subcellular location">
    <subcellularLocation>
        <location evidence="1">Membrane</location>
        <topology evidence="1">Multi-pass membrane protein</topology>
    </subcellularLocation>
</comment>
<dbReference type="InterPro" id="IPR043203">
    <property type="entry name" value="VGCC_Ca_Na"/>
</dbReference>
<feature type="transmembrane region" description="Helical" evidence="6">
    <location>
        <begin position="247"/>
        <end position="269"/>
    </location>
</feature>
<feature type="transmembrane region" description="Helical" evidence="6">
    <location>
        <begin position="311"/>
        <end position="329"/>
    </location>
</feature>
<dbReference type="EMBL" id="JAPFFF010000008">
    <property type="protein sequence ID" value="KAK8884931.1"/>
    <property type="molecule type" value="Genomic_DNA"/>
</dbReference>
<feature type="transmembrane region" description="Helical" evidence="6">
    <location>
        <begin position="145"/>
        <end position="163"/>
    </location>
</feature>
<dbReference type="Gene3D" id="1.20.120.350">
    <property type="entry name" value="Voltage-gated potassium channels. Chain C"/>
    <property type="match status" value="1"/>
</dbReference>
<protein>
    <submittedName>
        <fullName evidence="8">Cation channel sperm-associated protein 1</fullName>
    </submittedName>
</protein>
<feature type="transmembrane region" description="Helical" evidence="6">
    <location>
        <begin position="115"/>
        <end position="133"/>
    </location>
</feature>
<dbReference type="Gene3D" id="1.10.287.70">
    <property type="match status" value="1"/>
</dbReference>
<feature type="domain" description="Ion transport" evidence="7">
    <location>
        <begin position="114"/>
        <end position="337"/>
    </location>
</feature>
<organism evidence="8 9">
    <name type="scientific">Tritrichomonas musculus</name>
    <dbReference type="NCBI Taxonomy" id="1915356"/>
    <lineage>
        <taxon>Eukaryota</taxon>
        <taxon>Metamonada</taxon>
        <taxon>Parabasalia</taxon>
        <taxon>Tritrichomonadida</taxon>
        <taxon>Tritrichomonadidae</taxon>
        <taxon>Tritrichomonas</taxon>
    </lineage>
</organism>
<reference evidence="8 9" key="1">
    <citation type="submission" date="2024-04" db="EMBL/GenBank/DDBJ databases">
        <title>Tritrichomonas musculus Genome.</title>
        <authorList>
            <person name="Alves-Ferreira E."/>
            <person name="Grigg M."/>
            <person name="Lorenzi H."/>
            <person name="Galac M."/>
        </authorList>
    </citation>
    <scope>NUCLEOTIDE SEQUENCE [LARGE SCALE GENOMIC DNA]</scope>
    <source>
        <strain evidence="8 9">EAF2021</strain>
    </source>
</reference>
<dbReference type="Pfam" id="PF00520">
    <property type="entry name" value="Ion_trans"/>
    <property type="match status" value="1"/>
</dbReference>
<comment type="caution">
    <text evidence="8">The sequence shown here is derived from an EMBL/GenBank/DDBJ whole genome shotgun (WGS) entry which is preliminary data.</text>
</comment>
<evidence type="ECO:0000313" key="8">
    <source>
        <dbReference type="EMBL" id="KAK8884931.1"/>
    </source>
</evidence>
<feature type="transmembrane region" description="Helical" evidence="6">
    <location>
        <begin position="183"/>
        <end position="203"/>
    </location>
</feature>
<evidence type="ECO:0000256" key="3">
    <source>
        <dbReference type="ARBA" id="ARBA00022989"/>
    </source>
</evidence>
<accession>A0ABR2K2I0</accession>
<feature type="compositionally biased region" description="Acidic residues" evidence="5">
    <location>
        <begin position="23"/>
        <end position="42"/>
    </location>
</feature>
<dbReference type="Proteomes" id="UP001470230">
    <property type="component" value="Unassembled WGS sequence"/>
</dbReference>
<dbReference type="PANTHER" id="PTHR10037">
    <property type="entry name" value="VOLTAGE-GATED CATION CHANNEL CALCIUM AND SODIUM"/>
    <property type="match status" value="1"/>
</dbReference>
<sequence length="436" mass="50689">MEDYISTFRPFSKKEDYTVTKEESDEEEEGFSDSSDEEDEMDGFLSEATMTDKDASLIMENYRTIVGDDLDDKIDDPRILRAKQIDEQKKVNKKHFEQQMSMFRKFCYRTASNNWFNNIILVIVILQVSTFLIQTNQSLSDKVQYYLTAFDQVCLGIYVFEAIVKIIGFHESYFYDNWNKLDFVLVVLSFMDYITALSSTAFSPTSIRVFRVFRTFRALRAIKLLRNRHFASLLALLNSVAKSFEDCFWSIALLLIIMYFYSFVGLTLYREVSPGNFGDFASTFFTMFQLCTFDDWYDVYDGVRSIQKGTIFFFFTFIIIGSFIVMNYITAILTDNACQAAVDTNEMKTWIKKLVKRQRSNQENEELNNTTNNKKNHSSGKGAPQLREKYPELNNVRLNDISQVLAIFGELERTQLVSNGHKAVFGELIDQALKNE</sequence>
<dbReference type="PANTHER" id="PTHR10037:SF62">
    <property type="entry name" value="SODIUM CHANNEL PROTEIN 60E"/>
    <property type="match status" value="1"/>
</dbReference>
<gene>
    <name evidence="8" type="ORF">M9Y10_044054</name>
</gene>
<evidence type="ECO:0000256" key="1">
    <source>
        <dbReference type="ARBA" id="ARBA00004141"/>
    </source>
</evidence>
<evidence type="ECO:0000256" key="5">
    <source>
        <dbReference type="SAM" id="MobiDB-lite"/>
    </source>
</evidence>
<proteinExistence type="predicted"/>
<evidence type="ECO:0000256" key="2">
    <source>
        <dbReference type="ARBA" id="ARBA00022692"/>
    </source>
</evidence>
<feature type="region of interest" description="Disordered" evidence="5">
    <location>
        <begin position="361"/>
        <end position="385"/>
    </location>
</feature>
<evidence type="ECO:0000256" key="4">
    <source>
        <dbReference type="ARBA" id="ARBA00023136"/>
    </source>
</evidence>